<evidence type="ECO:0000313" key="6">
    <source>
        <dbReference type="EMBL" id="WEL38245.1"/>
    </source>
</evidence>
<dbReference type="Proteomes" id="UP001059546">
    <property type="component" value="Chromosome III"/>
</dbReference>
<evidence type="ECO:0000313" key="7">
    <source>
        <dbReference type="Proteomes" id="UP001059546"/>
    </source>
</evidence>
<dbReference type="InterPro" id="IPR036919">
    <property type="entry name" value="Ribo_uL30_ferredoxin-like_sf"/>
</dbReference>
<dbReference type="PANTHER" id="PTHR11524:SF16">
    <property type="entry name" value="LARGE RIBOSOMAL SUBUNIT PROTEIN UL30"/>
    <property type="match status" value="1"/>
</dbReference>
<dbReference type="Proteomes" id="UP001217963">
    <property type="component" value="Chromosome III"/>
</dbReference>
<dbReference type="EMBL" id="CP119064">
    <property type="protein sequence ID" value="WEL38245.1"/>
    <property type="molecule type" value="Genomic_DNA"/>
</dbReference>
<name>A0A9Q9F8Z9_ENCHE</name>
<gene>
    <name evidence="5" type="ORF">GPU96_03g05080</name>
    <name evidence="6" type="ORF">PFJ87_03g01030</name>
</gene>
<dbReference type="InterPro" id="IPR016082">
    <property type="entry name" value="Ribosomal_uL30_ferredoxin-like"/>
</dbReference>
<dbReference type="Gene3D" id="3.30.1390.20">
    <property type="entry name" value="Ribosomal protein L30, ferredoxin-like fold domain"/>
    <property type="match status" value="1"/>
</dbReference>
<dbReference type="GO" id="GO:0003735">
    <property type="term" value="F:structural constituent of ribosome"/>
    <property type="evidence" value="ECO:0007669"/>
    <property type="project" value="TreeGrafter"/>
</dbReference>
<evidence type="ECO:0000259" key="4">
    <source>
        <dbReference type="Pfam" id="PF00327"/>
    </source>
</evidence>
<dbReference type="InterPro" id="IPR018038">
    <property type="entry name" value="Ribosomal_uL30_CS"/>
</dbReference>
<organism evidence="5 7">
    <name type="scientific">Encephalitozoon hellem</name>
    <name type="common">Microsporidian parasite</name>
    <dbReference type="NCBI Taxonomy" id="27973"/>
    <lineage>
        <taxon>Eukaryota</taxon>
        <taxon>Fungi</taxon>
        <taxon>Fungi incertae sedis</taxon>
        <taxon>Microsporidia</taxon>
        <taxon>Unikaryonidae</taxon>
        <taxon>Encephalitozoon</taxon>
    </lineage>
</organism>
<dbReference type="InterPro" id="IPR039699">
    <property type="entry name" value="Ribosomal_uL30"/>
</dbReference>
<dbReference type="FunFam" id="3.30.1390.20:FF:000004">
    <property type="entry name" value="60S ribosomal protein L7"/>
    <property type="match status" value="1"/>
</dbReference>
<reference evidence="5" key="1">
    <citation type="submission" date="2021-05" db="EMBL/GenBank/DDBJ databases">
        <title>Encephalitozoon hellem ATCC 50604 Complete Genome.</title>
        <authorList>
            <person name="Mascarenhas dos Santos A.C."/>
            <person name="Julian A.T."/>
            <person name="Pombert J.-F."/>
        </authorList>
    </citation>
    <scope>NUCLEOTIDE SEQUENCE</scope>
    <source>
        <strain evidence="5">ATCC 50604</strain>
    </source>
</reference>
<dbReference type="SUPFAM" id="SSF55129">
    <property type="entry name" value="Ribosomal protein L30p/L7e"/>
    <property type="match status" value="1"/>
</dbReference>
<comment type="similarity">
    <text evidence="1">Belongs to the universal ribosomal protein uL30 family.</text>
</comment>
<evidence type="ECO:0000313" key="8">
    <source>
        <dbReference type="Proteomes" id="UP001217963"/>
    </source>
</evidence>
<keyword evidence="3" id="KW-0687">Ribonucleoprotein</keyword>
<protein>
    <submittedName>
        <fullName evidence="5">Ribosomal protein L7</fullName>
    </submittedName>
</protein>
<dbReference type="PANTHER" id="PTHR11524">
    <property type="entry name" value="60S RIBOSOMAL PROTEIN L7"/>
    <property type="match status" value="1"/>
</dbReference>
<keyword evidence="2 5" id="KW-0689">Ribosomal protein</keyword>
<dbReference type="Pfam" id="PF00327">
    <property type="entry name" value="Ribosomal_L30"/>
    <property type="match status" value="1"/>
</dbReference>
<proteinExistence type="inferred from homology"/>
<dbReference type="GO" id="GO:0022625">
    <property type="term" value="C:cytosolic large ribosomal subunit"/>
    <property type="evidence" value="ECO:0007669"/>
    <property type="project" value="TreeGrafter"/>
</dbReference>
<dbReference type="PROSITE" id="PS00634">
    <property type="entry name" value="RIBOSOMAL_L30"/>
    <property type="match status" value="1"/>
</dbReference>
<dbReference type="GO" id="GO:0000463">
    <property type="term" value="P:maturation of LSU-rRNA from tricistronic rRNA transcript (SSU-rRNA, 5.8S rRNA, LSU-rRNA)"/>
    <property type="evidence" value="ECO:0007669"/>
    <property type="project" value="TreeGrafter"/>
</dbReference>
<evidence type="ECO:0000256" key="2">
    <source>
        <dbReference type="ARBA" id="ARBA00022980"/>
    </source>
</evidence>
<dbReference type="GO" id="GO:0003723">
    <property type="term" value="F:RNA binding"/>
    <property type="evidence" value="ECO:0007669"/>
    <property type="project" value="TreeGrafter"/>
</dbReference>
<dbReference type="Gene3D" id="1.10.15.30">
    <property type="match status" value="1"/>
</dbReference>
<feature type="domain" description="Large ribosomal subunit protein uL30-like ferredoxin-like fold" evidence="4">
    <location>
        <begin position="83"/>
        <end position="132"/>
    </location>
</feature>
<evidence type="ECO:0000256" key="3">
    <source>
        <dbReference type="ARBA" id="ARBA00023274"/>
    </source>
</evidence>
<evidence type="ECO:0000313" key="5">
    <source>
        <dbReference type="EMBL" id="UTX42786.1"/>
    </source>
</evidence>
<accession>A0A9Q9F8Z9</accession>
<sequence length="239" mass="28166">METVMSEAPQSSIRKKEYEAKMAEIKRRQEKEFMERKKINAKYAEEMTEKLLNKYYQQEREILEKKASMQNGFYVPKEAEFFVVILIRSKCKCSPKVRKVLELFRLKRINSCVFVRNNKSTKNMLHIIKDYVAFGTIEMELLRELMYTRGSGRNGMSRVKLTNEFIEDMFDGKIKCIEELVHHIYNGTEMFKDVNNFLYPFHLSPPRGGFKGQKSRSFNDGGSTGNHQDLLGDLLRRMI</sequence>
<dbReference type="InterPro" id="IPR035808">
    <property type="entry name" value="Ribosomal_uL30_euk_arc"/>
</dbReference>
<dbReference type="OrthoDB" id="28644at2759"/>
<keyword evidence="8" id="KW-1185">Reference proteome</keyword>
<dbReference type="EMBL" id="CP075149">
    <property type="protein sequence ID" value="UTX42786.1"/>
    <property type="molecule type" value="Genomic_DNA"/>
</dbReference>
<reference evidence="6 8" key="2">
    <citation type="submission" date="2023-02" db="EMBL/GenBank/DDBJ databases">
        <title>Encephalitozoon hellem ATCC 50451 complete genome.</title>
        <authorList>
            <person name="Mascarenhas dos Santos A.C."/>
            <person name="Julian A.T."/>
            <person name="Pombert J.-F."/>
        </authorList>
    </citation>
    <scope>NUCLEOTIDE SEQUENCE [LARGE SCALE GENOMIC DNA]</scope>
    <source>
        <strain evidence="6 8">ATCC 50451</strain>
    </source>
</reference>
<dbReference type="CDD" id="cd01657">
    <property type="entry name" value="Ribosomal_L7_archeal_euk"/>
    <property type="match status" value="1"/>
</dbReference>
<evidence type="ECO:0000256" key="1">
    <source>
        <dbReference type="ARBA" id="ARBA00007594"/>
    </source>
</evidence>
<dbReference type="AlphaFoldDB" id="A0A9Q9F8Z9"/>